<dbReference type="Proteomes" id="UP000199220">
    <property type="component" value="Unassembled WGS sequence"/>
</dbReference>
<evidence type="ECO:0000259" key="1">
    <source>
        <dbReference type="Pfam" id="PF18859"/>
    </source>
</evidence>
<reference evidence="3" key="1">
    <citation type="submission" date="2016-10" db="EMBL/GenBank/DDBJ databases">
        <authorList>
            <person name="Varghese N."/>
            <person name="Submissions S."/>
        </authorList>
    </citation>
    <scope>NUCLEOTIDE SEQUENCE [LARGE SCALE GENOMIC DNA]</scope>
    <source>
        <strain evidence="3">DSM 21368</strain>
    </source>
</reference>
<sequence length="209" mass="22860">MERRIEVAASRLPGWLTRFSDQHPGTVTDAVGNALRLQAPDGATARITAWPTEPPDQVEAMRDWARGPHALSLILVRRGGWTVGAARGDELTAHRTGRRYVQSRTAAGGWSQQRFARRRGNQADALVLHVAEAAAALLPERPDGVVLGGDRALATAVLDELPTRTGQRALPELPRRELYDLPDPRLVVLRTALARARSAQIRIDDPTRG</sequence>
<proteinExistence type="predicted"/>
<dbReference type="OrthoDB" id="3728778at2"/>
<protein>
    <recommendedName>
        <fullName evidence="1">Actinobacteria/chloroflexi VLRF1 release factor domain-containing protein</fullName>
    </recommendedName>
</protein>
<name>A0A1H5MWV5_9MICO</name>
<evidence type="ECO:0000313" key="3">
    <source>
        <dbReference type="Proteomes" id="UP000199220"/>
    </source>
</evidence>
<evidence type="ECO:0000313" key="2">
    <source>
        <dbReference type="EMBL" id="SEE93640.1"/>
    </source>
</evidence>
<feature type="domain" description="Actinobacteria/chloroflexi VLRF1 release factor" evidence="1">
    <location>
        <begin position="71"/>
        <end position="202"/>
    </location>
</feature>
<dbReference type="STRING" id="648782.SAMN04488554_3702"/>
<dbReference type="SUPFAM" id="SSF53137">
    <property type="entry name" value="Translational machinery components"/>
    <property type="match status" value="1"/>
</dbReference>
<dbReference type="InterPro" id="IPR042226">
    <property type="entry name" value="eFR1_2_sf"/>
</dbReference>
<organism evidence="2 3">
    <name type="scientific">Ruania alba</name>
    <dbReference type="NCBI Taxonomy" id="648782"/>
    <lineage>
        <taxon>Bacteria</taxon>
        <taxon>Bacillati</taxon>
        <taxon>Actinomycetota</taxon>
        <taxon>Actinomycetes</taxon>
        <taxon>Micrococcales</taxon>
        <taxon>Ruaniaceae</taxon>
        <taxon>Ruania</taxon>
    </lineage>
</organism>
<gene>
    <name evidence="2" type="ORF">SAMN04488554_3702</name>
</gene>
<dbReference type="Pfam" id="PF18859">
    <property type="entry name" value="acVLRF1"/>
    <property type="match status" value="1"/>
</dbReference>
<accession>A0A1H5MWV5</accession>
<dbReference type="EMBL" id="FNTX01000002">
    <property type="protein sequence ID" value="SEE93640.1"/>
    <property type="molecule type" value="Genomic_DNA"/>
</dbReference>
<keyword evidence="3" id="KW-1185">Reference proteome</keyword>
<dbReference type="InterPro" id="IPR040783">
    <property type="entry name" value="VLRF1"/>
</dbReference>
<dbReference type="RefSeq" id="WP_089774507.1">
    <property type="nucleotide sequence ID" value="NZ_FNTX01000002.1"/>
</dbReference>
<dbReference type="Gene3D" id="3.30.420.60">
    <property type="entry name" value="eRF1 domain 2"/>
    <property type="match status" value="1"/>
</dbReference>
<dbReference type="AlphaFoldDB" id="A0A1H5MWV5"/>
<dbReference type="NCBIfam" id="NF041024">
    <property type="entry name" value="acVLRF1_NCBI"/>
    <property type="match status" value="1"/>
</dbReference>